<dbReference type="InterPro" id="IPR029039">
    <property type="entry name" value="Flavoprotein-like_sf"/>
</dbReference>
<reference evidence="2" key="1">
    <citation type="submission" date="2022-06" db="EMBL/GenBank/DDBJ databases">
        <title>Sequencing the genomes of 1000 actinobacteria strains.</title>
        <authorList>
            <person name="Klenk H.-P."/>
        </authorList>
    </citation>
    <scope>NUCLEOTIDE SEQUENCE</scope>
    <source>
        <strain evidence="2">DSM 46694</strain>
    </source>
</reference>
<evidence type="ECO:0000313" key="3">
    <source>
        <dbReference type="Proteomes" id="UP001139648"/>
    </source>
</evidence>
<sequence length="64" mass="6615">MPVLLISGSPSSASRTALPLDHPAGRLVRPSTVPRLRDLPAEALLRGDTAHPEPARATDPVAAA</sequence>
<protein>
    <submittedName>
        <fullName evidence="2">Uncharacterized protein</fullName>
    </submittedName>
</protein>
<comment type="caution">
    <text evidence="2">The sequence shown here is derived from an EMBL/GenBank/DDBJ whole genome shotgun (WGS) entry which is preliminary data.</text>
</comment>
<name>A0A9X2K2L3_9ACTN</name>
<gene>
    <name evidence="2" type="ORF">HD597_005138</name>
</gene>
<dbReference type="Gene3D" id="3.40.50.360">
    <property type="match status" value="1"/>
</dbReference>
<dbReference type="EMBL" id="JAMZEB010000002">
    <property type="protein sequence ID" value="MCP2358118.1"/>
    <property type="molecule type" value="Genomic_DNA"/>
</dbReference>
<feature type="region of interest" description="Disordered" evidence="1">
    <location>
        <begin position="45"/>
        <end position="64"/>
    </location>
</feature>
<evidence type="ECO:0000313" key="2">
    <source>
        <dbReference type="EMBL" id="MCP2358118.1"/>
    </source>
</evidence>
<dbReference type="RefSeq" id="WP_253745214.1">
    <property type="nucleotide sequence ID" value="NZ_BAABKA010000067.1"/>
</dbReference>
<accession>A0A9X2K2L3</accession>
<evidence type="ECO:0000256" key="1">
    <source>
        <dbReference type="SAM" id="MobiDB-lite"/>
    </source>
</evidence>
<dbReference type="AlphaFoldDB" id="A0A9X2K2L3"/>
<proteinExistence type="predicted"/>
<feature type="region of interest" description="Disordered" evidence="1">
    <location>
        <begin position="1"/>
        <end position="26"/>
    </location>
</feature>
<organism evidence="2 3">
    <name type="scientific">Nonomuraea thailandensis</name>
    <dbReference type="NCBI Taxonomy" id="1188745"/>
    <lineage>
        <taxon>Bacteria</taxon>
        <taxon>Bacillati</taxon>
        <taxon>Actinomycetota</taxon>
        <taxon>Actinomycetes</taxon>
        <taxon>Streptosporangiales</taxon>
        <taxon>Streptosporangiaceae</taxon>
        <taxon>Nonomuraea</taxon>
    </lineage>
</organism>
<keyword evidence="3" id="KW-1185">Reference proteome</keyword>
<dbReference type="Proteomes" id="UP001139648">
    <property type="component" value="Unassembled WGS sequence"/>
</dbReference>